<keyword evidence="1" id="KW-0378">Hydrolase</keyword>
<sequence>MNAFTRTIVITGLLLLCCLLTEQVPINGSSLLSFEDEWNYKVPTNEVPLLNESQRNLLLPFYSFVNKPAIILRRILRLIPCQLMAESVPKRSEQRFKKKVDYLFLQTVKHFAPHWMTDPDHSVSWLYQKIGASWSGWLPKNTEETIHHGAFYSVLLRPGFRLISVNTNYCHSLSWWLLVNSTDPASELKWLIAELQKAESNSEKVHIIGHIAPGSSDCMKTWSSNFYNIVNRYEHTIKALFYGHSHADEFEVFYEATDFSSRATAVAYLAPSVTSFTNYNPAFRIYYVDGDHENTTREVLEHETWTFDLDTANLPGNEPNWFKSYSATDEFQLNSLRPNEWNNLIERMIQDDELFHRFYRNYYRHSPTAPPCDSKCKLQILCDLKSAKSHTKHQLCHELETAFQM</sequence>
<dbReference type="OrthoDB" id="282973at2759"/>
<dbReference type="GO" id="GO:0006685">
    <property type="term" value="P:sphingomyelin catabolic process"/>
    <property type="evidence" value="ECO:0007669"/>
    <property type="project" value="TreeGrafter"/>
</dbReference>
<feature type="domain" description="Sphingomyelin phosphodiesterase C-terminal" evidence="3">
    <location>
        <begin position="272"/>
        <end position="385"/>
    </location>
</feature>
<evidence type="ECO:0000313" key="4">
    <source>
        <dbReference type="EMBL" id="ENN71375.1"/>
    </source>
</evidence>
<dbReference type="PANTHER" id="PTHR10340">
    <property type="entry name" value="SPHINGOMYELIN PHOSPHODIESTERASE"/>
    <property type="match status" value="1"/>
</dbReference>
<dbReference type="GO" id="GO:0016020">
    <property type="term" value="C:membrane"/>
    <property type="evidence" value="ECO:0007669"/>
    <property type="project" value="GOC"/>
</dbReference>
<dbReference type="OMA" id="RANIMNI"/>
<dbReference type="GO" id="GO:0046513">
    <property type="term" value="P:ceramide biosynthetic process"/>
    <property type="evidence" value="ECO:0007669"/>
    <property type="project" value="TreeGrafter"/>
</dbReference>
<dbReference type="GO" id="GO:0005764">
    <property type="term" value="C:lysosome"/>
    <property type="evidence" value="ECO:0007669"/>
    <property type="project" value="TreeGrafter"/>
</dbReference>
<dbReference type="GO" id="GO:0061750">
    <property type="term" value="F:acid sphingomyelin phosphodiesterase activity"/>
    <property type="evidence" value="ECO:0007669"/>
    <property type="project" value="TreeGrafter"/>
</dbReference>
<dbReference type="GO" id="GO:0005615">
    <property type="term" value="C:extracellular space"/>
    <property type="evidence" value="ECO:0007669"/>
    <property type="project" value="TreeGrafter"/>
</dbReference>
<evidence type="ECO:0000259" key="3">
    <source>
        <dbReference type="Pfam" id="PF19272"/>
    </source>
</evidence>
<dbReference type="Pfam" id="PF19272">
    <property type="entry name" value="ASMase_C"/>
    <property type="match status" value="1"/>
</dbReference>
<accession>N6TQ49</accession>
<reference evidence="4" key="1">
    <citation type="journal article" date="2013" name="Genome Biol.">
        <title>Draft genome of the mountain pine beetle, Dendroctonus ponderosae Hopkins, a major forest pest.</title>
        <authorList>
            <person name="Keeling C.I."/>
            <person name="Yuen M.M."/>
            <person name="Liao N.Y."/>
            <person name="Docking T.R."/>
            <person name="Chan S.K."/>
            <person name="Taylor G.A."/>
            <person name="Palmquist D.L."/>
            <person name="Jackman S.D."/>
            <person name="Nguyen A."/>
            <person name="Li M."/>
            <person name="Henderson H."/>
            <person name="Janes J.K."/>
            <person name="Zhao Y."/>
            <person name="Pandoh P."/>
            <person name="Moore R."/>
            <person name="Sperling F.A."/>
            <person name="Huber D.P."/>
            <person name="Birol I."/>
            <person name="Jones S.J."/>
            <person name="Bohlmann J."/>
        </authorList>
    </citation>
    <scope>NUCLEOTIDE SEQUENCE</scope>
</reference>
<organism evidence="4">
    <name type="scientific">Dendroctonus ponderosae</name>
    <name type="common">Mountain pine beetle</name>
    <dbReference type="NCBI Taxonomy" id="77166"/>
    <lineage>
        <taxon>Eukaryota</taxon>
        <taxon>Metazoa</taxon>
        <taxon>Ecdysozoa</taxon>
        <taxon>Arthropoda</taxon>
        <taxon>Hexapoda</taxon>
        <taxon>Insecta</taxon>
        <taxon>Pterygota</taxon>
        <taxon>Neoptera</taxon>
        <taxon>Endopterygota</taxon>
        <taxon>Coleoptera</taxon>
        <taxon>Polyphaga</taxon>
        <taxon>Cucujiformia</taxon>
        <taxon>Curculionidae</taxon>
        <taxon>Scolytinae</taxon>
        <taxon>Dendroctonus</taxon>
    </lineage>
</organism>
<dbReference type="HOGENOM" id="CLU_809559_0_0_1"/>
<gene>
    <name evidence="4" type="ORF">YQE_11939</name>
</gene>
<proteinExistence type="predicted"/>
<dbReference type="PANTHER" id="PTHR10340:SF34">
    <property type="entry name" value="SPHINGOMYELIN PHOSPHODIESTERASE"/>
    <property type="match status" value="1"/>
</dbReference>
<evidence type="ECO:0000256" key="2">
    <source>
        <dbReference type="ARBA" id="ARBA00023180"/>
    </source>
</evidence>
<evidence type="ECO:0000256" key="1">
    <source>
        <dbReference type="ARBA" id="ARBA00022801"/>
    </source>
</evidence>
<dbReference type="AlphaFoldDB" id="N6TQ49"/>
<dbReference type="SUPFAM" id="SSF56300">
    <property type="entry name" value="Metallo-dependent phosphatases"/>
    <property type="match status" value="1"/>
</dbReference>
<name>N6TQ49_DENPD</name>
<protein>
    <recommendedName>
        <fullName evidence="3">Sphingomyelin phosphodiesterase C-terminal domain-containing protein</fullName>
    </recommendedName>
</protein>
<dbReference type="EMBL" id="KB741272">
    <property type="protein sequence ID" value="ENN71375.1"/>
    <property type="molecule type" value="Genomic_DNA"/>
</dbReference>
<dbReference type="InterPro" id="IPR045473">
    <property type="entry name" value="ASM_C"/>
</dbReference>
<dbReference type="InterPro" id="IPR029052">
    <property type="entry name" value="Metallo-depent_PP-like"/>
</dbReference>
<keyword evidence="2" id="KW-0325">Glycoprotein</keyword>
<dbReference type="Gene3D" id="3.60.21.10">
    <property type="match status" value="1"/>
</dbReference>